<dbReference type="SUPFAM" id="SSF52833">
    <property type="entry name" value="Thioredoxin-like"/>
    <property type="match status" value="1"/>
</dbReference>
<dbReference type="CDD" id="cd03187">
    <property type="entry name" value="GST_C_Phi"/>
    <property type="match status" value="1"/>
</dbReference>
<accession>A0ABD1YCE9</accession>
<feature type="region of interest" description="Disordered" evidence="5">
    <location>
        <begin position="243"/>
        <end position="264"/>
    </location>
</feature>
<reference evidence="8 9" key="1">
    <citation type="submission" date="2024-09" db="EMBL/GenBank/DDBJ databases">
        <title>Chromosome-scale assembly of Riccia fluitans.</title>
        <authorList>
            <person name="Paukszto L."/>
            <person name="Sawicki J."/>
            <person name="Karawczyk K."/>
            <person name="Piernik-Szablinska J."/>
            <person name="Szczecinska M."/>
            <person name="Mazdziarz M."/>
        </authorList>
    </citation>
    <scope>NUCLEOTIDE SEQUENCE [LARGE SCALE GENOMIC DNA]</scope>
    <source>
        <strain evidence="8">Rf_01</strain>
        <tissue evidence="8">Aerial parts of the thallus</tissue>
    </source>
</reference>
<keyword evidence="3" id="KW-0808">Transferase</keyword>
<organism evidence="8 9">
    <name type="scientific">Riccia fluitans</name>
    <dbReference type="NCBI Taxonomy" id="41844"/>
    <lineage>
        <taxon>Eukaryota</taxon>
        <taxon>Viridiplantae</taxon>
        <taxon>Streptophyta</taxon>
        <taxon>Embryophyta</taxon>
        <taxon>Marchantiophyta</taxon>
        <taxon>Marchantiopsida</taxon>
        <taxon>Marchantiidae</taxon>
        <taxon>Marchantiales</taxon>
        <taxon>Ricciaceae</taxon>
        <taxon>Riccia</taxon>
    </lineage>
</organism>
<comment type="similarity">
    <text evidence="1">Belongs to the GST superfamily. Phi family.</text>
</comment>
<dbReference type="InterPro" id="IPR010987">
    <property type="entry name" value="Glutathione-S-Trfase_C-like"/>
</dbReference>
<evidence type="ECO:0000256" key="1">
    <source>
        <dbReference type="ARBA" id="ARBA00010128"/>
    </source>
</evidence>
<proteinExistence type="inferred from homology"/>
<dbReference type="SFLD" id="SFLDG00358">
    <property type="entry name" value="Main_(cytGST)"/>
    <property type="match status" value="1"/>
</dbReference>
<dbReference type="InterPro" id="IPR004046">
    <property type="entry name" value="GST_C"/>
</dbReference>
<dbReference type="Gene3D" id="1.20.1050.10">
    <property type="match status" value="1"/>
</dbReference>
<dbReference type="EMBL" id="JBHFFA010000006">
    <property type="protein sequence ID" value="KAL2623362.1"/>
    <property type="molecule type" value="Genomic_DNA"/>
</dbReference>
<dbReference type="SFLD" id="SFLDG01154">
    <property type="entry name" value="Main.5:_Phi-like"/>
    <property type="match status" value="1"/>
</dbReference>
<dbReference type="Pfam" id="PF00043">
    <property type="entry name" value="GST_C"/>
    <property type="match status" value="1"/>
</dbReference>
<dbReference type="PANTHER" id="PTHR43900:SF3">
    <property type="entry name" value="GLUTATHIONE S-TRANSFERASE RHO"/>
    <property type="match status" value="1"/>
</dbReference>
<dbReference type="CDD" id="cd03053">
    <property type="entry name" value="GST_N_Phi"/>
    <property type="match status" value="1"/>
</dbReference>
<dbReference type="InterPro" id="IPR004045">
    <property type="entry name" value="Glutathione_S-Trfase_N"/>
</dbReference>
<comment type="catalytic activity">
    <reaction evidence="4">
        <text>RX + glutathione = an S-substituted glutathione + a halide anion + H(+)</text>
        <dbReference type="Rhea" id="RHEA:16437"/>
        <dbReference type="ChEBI" id="CHEBI:15378"/>
        <dbReference type="ChEBI" id="CHEBI:16042"/>
        <dbReference type="ChEBI" id="CHEBI:17792"/>
        <dbReference type="ChEBI" id="CHEBI:57925"/>
        <dbReference type="ChEBI" id="CHEBI:90779"/>
        <dbReference type="EC" id="2.5.1.18"/>
    </reaction>
</comment>
<dbReference type="PROSITE" id="PS50405">
    <property type="entry name" value="GST_CTER"/>
    <property type="match status" value="1"/>
</dbReference>
<sequence>MVVKVYGLPISTATRNVMTTLHEKGVEFELVIVDLKEKCQKRPEFLKLNPIGKVPVYQDEEVTLFESRAINRYIARKYEGQGTPLLGRTPTERAVVEQWMEVEGQYYFPSIWAINYQLYIRKMFWGEGPDLDIVAINEQKLTALLDVYESRLSESKYLAGDFFSLADLSHYGHTEYLMTKSGKSHLINSRPHVAAWWEDISSRSAWQKAKNYGSNPQSAPVTISDAPKKSTTHIGAWPGLTSGGSKMEAHSWGKTPPSISLMTS</sequence>
<dbReference type="InterPro" id="IPR036249">
    <property type="entry name" value="Thioredoxin-like_sf"/>
</dbReference>
<dbReference type="Proteomes" id="UP001605036">
    <property type="component" value="Unassembled WGS sequence"/>
</dbReference>
<comment type="caution">
    <text evidence="8">The sequence shown here is derived from an EMBL/GenBank/DDBJ whole genome shotgun (WGS) entry which is preliminary data.</text>
</comment>
<dbReference type="PROSITE" id="PS50404">
    <property type="entry name" value="GST_NTER"/>
    <property type="match status" value="1"/>
</dbReference>
<evidence type="ECO:0000256" key="4">
    <source>
        <dbReference type="ARBA" id="ARBA00047960"/>
    </source>
</evidence>
<feature type="domain" description="GST C-terminal" evidence="7">
    <location>
        <begin position="89"/>
        <end position="220"/>
    </location>
</feature>
<evidence type="ECO:0000259" key="7">
    <source>
        <dbReference type="PROSITE" id="PS50405"/>
    </source>
</evidence>
<evidence type="ECO:0000313" key="9">
    <source>
        <dbReference type="Proteomes" id="UP001605036"/>
    </source>
</evidence>
<gene>
    <name evidence="8" type="ORF">R1flu_003567</name>
</gene>
<dbReference type="InterPro" id="IPR040079">
    <property type="entry name" value="Glutathione_S-Trfase"/>
</dbReference>
<evidence type="ECO:0000256" key="5">
    <source>
        <dbReference type="SAM" id="MobiDB-lite"/>
    </source>
</evidence>
<dbReference type="EC" id="2.5.1.18" evidence="2"/>
<dbReference type="InterPro" id="IPR036282">
    <property type="entry name" value="Glutathione-S-Trfase_C_sf"/>
</dbReference>
<dbReference type="PANTHER" id="PTHR43900">
    <property type="entry name" value="GLUTATHIONE S-TRANSFERASE RHO"/>
    <property type="match status" value="1"/>
</dbReference>
<evidence type="ECO:0000259" key="6">
    <source>
        <dbReference type="PROSITE" id="PS50404"/>
    </source>
</evidence>
<dbReference type="SUPFAM" id="SSF47616">
    <property type="entry name" value="GST C-terminal domain-like"/>
    <property type="match status" value="1"/>
</dbReference>
<dbReference type="Gene3D" id="3.40.30.10">
    <property type="entry name" value="Glutaredoxin"/>
    <property type="match status" value="1"/>
</dbReference>
<dbReference type="InterPro" id="IPR034347">
    <property type="entry name" value="GST_Phi_C"/>
</dbReference>
<protein>
    <recommendedName>
        <fullName evidence="2">glutathione transferase</fullName>
        <ecNumber evidence="2">2.5.1.18</ecNumber>
    </recommendedName>
</protein>
<dbReference type="AlphaFoldDB" id="A0ABD1YCE9"/>
<dbReference type="Pfam" id="PF02798">
    <property type="entry name" value="GST_N"/>
    <property type="match status" value="1"/>
</dbReference>
<evidence type="ECO:0000256" key="3">
    <source>
        <dbReference type="ARBA" id="ARBA00022679"/>
    </source>
</evidence>
<dbReference type="FunFam" id="3.40.30.10:FF:000016">
    <property type="entry name" value="Glutathione S-transferase F2"/>
    <property type="match status" value="1"/>
</dbReference>
<evidence type="ECO:0000256" key="2">
    <source>
        <dbReference type="ARBA" id="ARBA00012452"/>
    </source>
</evidence>
<dbReference type="GO" id="GO:0009636">
    <property type="term" value="P:response to toxic substance"/>
    <property type="evidence" value="ECO:0007669"/>
    <property type="project" value="UniProtKB-ARBA"/>
</dbReference>
<dbReference type="FunFam" id="1.20.1050.10:FF:000004">
    <property type="entry name" value="Glutathione S-transferase F2"/>
    <property type="match status" value="1"/>
</dbReference>
<evidence type="ECO:0000313" key="8">
    <source>
        <dbReference type="EMBL" id="KAL2623362.1"/>
    </source>
</evidence>
<dbReference type="SFLD" id="SFLDS00019">
    <property type="entry name" value="Glutathione_Transferase_(cytos"/>
    <property type="match status" value="1"/>
</dbReference>
<keyword evidence="9" id="KW-1185">Reference proteome</keyword>
<dbReference type="GO" id="GO:0004364">
    <property type="term" value="F:glutathione transferase activity"/>
    <property type="evidence" value="ECO:0007669"/>
    <property type="project" value="UniProtKB-EC"/>
</dbReference>
<feature type="domain" description="GST N-terminal" evidence="6">
    <location>
        <begin position="1"/>
        <end position="82"/>
    </location>
</feature>
<name>A0ABD1YCE9_9MARC</name>